<dbReference type="GO" id="GO:0043565">
    <property type="term" value="F:sequence-specific DNA binding"/>
    <property type="evidence" value="ECO:0007669"/>
    <property type="project" value="InterPro"/>
</dbReference>
<evidence type="ECO:0000256" key="6">
    <source>
        <dbReference type="ARBA" id="ARBA00023125"/>
    </source>
</evidence>
<evidence type="ECO:0000313" key="12">
    <source>
        <dbReference type="Proteomes" id="UP000612456"/>
    </source>
</evidence>
<dbReference type="SUPFAM" id="SSF52172">
    <property type="entry name" value="CheY-like"/>
    <property type="match status" value="1"/>
</dbReference>
<reference evidence="11" key="1">
    <citation type="journal article" date="2014" name="Int. J. Syst. Evol. Microbiol.">
        <title>Complete genome sequence of Corynebacterium casei LMG S-19264T (=DSM 44701T), isolated from a smear-ripened cheese.</title>
        <authorList>
            <consortium name="US DOE Joint Genome Institute (JGI-PGF)"/>
            <person name="Walter F."/>
            <person name="Albersmeier A."/>
            <person name="Kalinowski J."/>
            <person name="Ruckert C."/>
        </authorList>
    </citation>
    <scope>NUCLEOTIDE SEQUENCE</scope>
    <source>
        <strain evidence="11">CGMCC 1.15178</strain>
    </source>
</reference>
<feature type="modified residue" description="4-aspartylphosphate" evidence="8">
    <location>
        <position position="55"/>
    </location>
</feature>
<gene>
    <name evidence="11" type="ORF">GCM10010911_63470</name>
</gene>
<evidence type="ECO:0000259" key="10">
    <source>
        <dbReference type="PROSITE" id="PS50110"/>
    </source>
</evidence>
<dbReference type="GO" id="GO:0003700">
    <property type="term" value="F:DNA-binding transcription factor activity"/>
    <property type="evidence" value="ECO:0007669"/>
    <property type="project" value="InterPro"/>
</dbReference>
<feature type="domain" description="Response regulatory" evidence="10">
    <location>
        <begin position="3"/>
        <end position="119"/>
    </location>
</feature>
<dbReference type="InterPro" id="IPR051552">
    <property type="entry name" value="HptR"/>
</dbReference>
<dbReference type="SUPFAM" id="SSF46689">
    <property type="entry name" value="Homeodomain-like"/>
    <property type="match status" value="2"/>
</dbReference>
<dbReference type="SMART" id="SM00342">
    <property type="entry name" value="HTH_ARAC"/>
    <property type="match status" value="1"/>
</dbReference>
<organism evidence="11 12">
    <name type="scientific">Paenibacillus nasutitermitis</name>
    <dbReference type="NCBI Taxonomy" id="1652958"/>
    <lineage>
        <taxon>Bacteria</taxon>
        <taxon>Bacillati</taxon>
        <taxon>Bacillota</taxon>
        <taxon>Bacilli</taxon>
        <taxon>Bacillales</taxon>
        <taxon>Paenibacillaceae</taxon>
        <taxon>Paenibacillus</taxon>
    </lineage>
</organism>
<dbReference type="Pfam" id="PF00072">
    <property type="entry name" value="Response_reg"/>
    <property type="match status" value="1"/>
</dbReference>
<dbReference type="RefSeq" id="WP_188998821.1">
    <property type="nucleotide sequence ID" value="NZ_BMHP01000008.1"/>
</dbReference>
<comment type="subcellular location">
    <subcellularLocation>
        <location evidence="1">Cytoplasm</location>
    </subcellularLocation>
</comment>
<dbReference type="InterPro" id="IPR018062">
    <property type="entry name" value="HTH_AraC-typ_CS"/>
</dbReference>
<dbReference type="InterPro" id="IPR018060">
    <property type="entry name" value="HTH_AraC"/>
</dbReference>
<dbReference type="AlphaFoldDB" id="A0A916ZGW0"/>
<evidence type="ECO:0000256" key="4">
    <source>
        <dbReference type="ARBA" id="ARBA00023012"/>
    </source>
</evidence>
<dbReference type="PANTHER" id="PTHR42713">
    <property type="entry name" value="HISTIDINE KINASE-RELATED"/>
    <property type="match status" value="1"/>
</dbReference>
<dbReference type="Pfam" id="PF12833">
    <property type="entry name" value="HTH_18"/>
    <property type="match status" value="1"/>
</dbReference>
<evidence type="ECO:0000313" key="11">
    <source>
        <dbReference type="EMBL" id="GGD96112.1"/>
    </source>
</evidence>
<dbReference type="PROSITE" id="PS50110">
    <property type="entry name" value="RESPONSE_REGULATORY"/>
    <property type="match status" value="1"/>
</dbReference>
<dbReference type="Gene3D" id="1.10.10.60">
    <property type="entry name" value="Homeodomain-like"/>
    <property type="match status" value="2"/>
</dbReference>
<evidence type="ECO:0000256" key="7">
    <source>
        <dbReference type="ARBA" id="ARBA00023163"/>
    </source>
</evidence>
<keyword evidence="6 11" id="KW-0238">DNA-binding</keyword>
<dbReference type="InterPro" id="IPR009057">
    <property type="entry name" value="Homeodomain-like_sf"/>
</dbReference>
<evidence type="ECO:0000259" key="9">
    <source>
        <dbReference type="PROSITE" id="PS01124"/>
    </source>
</evidence>
<dbReference type="PROSITE" id="PS00041">
    <property type="entry name" value="HTH_ARAC_FAMILY_1"/>
    <property type="match status" value="1"/>
</dbReference>
<comment type="caution">
    <text evidence="11">The sequence shown here is derived from an EMBL/GenBank/DDBJ whole genome shotgun (WGS) entry which is preliminary data.</text>
</comment>
<evidence type="ECO:0000256" key="2">
    <source>
        <dbReference type="ARBA" id="ARBA00022490"/>
    </source>
</evidence>
<proteinExistence type="predicted"/>
<dbReference type="PANTHER" id="PTHR42713:SF3">
    <property type="entry name" value="TRANSCRIPTIONAL REGULATORY PROTEIN HPTR"/>
    <property type="match status" value="1"/>
</dbReference>
<keyword evidence="4" id="KW-0902">Two-component regulatory system</keyword>
<protein>
    <submittedName>
        <fullName evidence="11">DNA-binding response regulator</fullName>
    </submittedName>
</protein>
<keyword evidence="3 8" id="KW-0597">Phosphoprotein</keyword>
<name>A0A916ZGW0_9BACL</name>
<evidence type="ECO:0000256" key="3">
    <source>
        <dbReference type="ARBA" id="ARBA00022553"/>
    </source>
</evidence>
<reference evidence="11" key="2">
    <citation type="submission" date="2020-09" db="EMBL/GenBank/DDBJ databases">
        <authorList>
            <person name="Sun Q."/>
            <person name="Zhou Y."/>
        </authorList>
    </citation>
    <scope>NUCLEOTIDE SEQUENCE</scope>
    <source>
        <strain evidence="11">CGMCC 1.15178</strain>
    </source>
</reference>
<keyword evidence="7" id="KW-0804">Transcription</keyword>
<evidence type="ECO:0000256" key="1">
    <source>
        <dbReference type="ARBA" id="ARBA00004496"/>
    </source>
</evidence>
<dbReference type="GO" id="GO:0000160">
    <property type="term" value="P:phosphorelay signal transduction system"/>
    <property type="evidence" value="ECO:0007669"/>
    <property type="project" value="UniProtKB-KW"/>
</dbReference>
<sequence>MLNVLMVDDEPGALKAMKYLLDWEQLGFTIAGEATGGNMALDMLRQGHYDLLITDIRMPGISGLELISRVRRNSRLPIIVVSGFEDFEYVKECLQHGVKDYLLKPVMEEDAERILTAVKNEISRDMIISRKLDLSASAARDHMLKRWTHGLIGADEAINQLLLWGIAMADCRNYRCLFVELDFQETLNAYMTEADIDLKRFAVRNVLEELLVGKGYMFEELPDRFGIVCFGDIGGTEEMPILELAALLQESALNYAKMPITIGIGESVRLAEEVKKSFHSAKRMLDRKFLLGSLSIITGNSFGGAFLQEKSGDIQEAQSLINAVQECDKERVIDLLNRQQDRFKTGDTPKPHVQSMVIDLLADLQSIAGKHARGQMPITAAPTSRDYLRIMESATIQNLFEFAADKCMQVIAIIEESKRTSFPTAVEQVKKILASDYTSNISLKSLAEQVHMNPVYLGQLFKASDGVSFNDYLMRLRMEKAKELLVRTDQKIYAIAYEVGYRQLDWFYKKFKEYTGHNASEYRSLHSYGCIPEENEDGGTGE</sequence>
<dbReference type="SMART" id="SM00448">
    <property type="entry name" value="REC"/>
    <property type="match status" value="1"/>
</dbReference>
<dbReference type="Gene3D" id="3.40.50.2300">
    <property type="match status" value="1"/>
</dbReference>
<dbReference type="InterPro" id="IPR011006">
    <property type="entry name" value="CheY-like_superfamily"/>
</dbReference>
<evidence type="ECO:0000256" key="8">
    <source>
        <dbReference type="PROSITE-ProRule" id="PRU00169"/>
    </source>
</evidence>
<dbReference type="GO" id="GO:0005737">
    <property type="term" value="C:cytoplasm"/>
    <property type="evidence" value="ECO:0007669"/>
    <property type="project" value="UniProtKB-SubCell"/>
</dbReference>
<keyword evidence="12" id="KW-1185">Reference proteome</keyword>
<accession>A0A916ZGW0</accession>
<dbReference type="InterPro" id="IPR001789">
    <property type="entry name" value="Sig_transdc_resp-reg_receiver"/>
</dbReference>
<evidence type="ECO:0000256" key="5">
    <source>
        <dbReference type="ARBA" id="ARBA00023015"/>
    </source>
</evidence>
<dbReference type="PROSITE" id="PS01124">
    <property type="entry name" value="HTH_ARAC_FAMILY_2"/>
    <property type="match status" value="1"/>
</dbReference>
<keyword evidence="5" id="KW-0805">Transcription regulation</keyword>
<dbReference type="EMBL" id="BMHP01000008">
    <property type="protein sequence ID" value="GGD96112.1"/>
    <property type="molecule type" value="Genomic_DNA"/>
</dbReference>
<feature type="domain" description="HTH araC/xylS-type" evidence="9">
    <location>
        <begin position="427"/>
        <end position="525"/>
    </location>
</feature>
<keyword evidence="2" id="KW-0963">Cytoplasm</keyword>
<dbReference type="Proteomes" id="UP000612456">
    <property type="component" value="Unassembled WGS sequence"/>
</dbReference>
<dbReference type="CDD" id="cd17536">
    <property type="entry name" value="REC_YesN-like"/>
    <property type="match status" value="1"/>
</dbReference>